<proteinExistence type="predicted"/>
<feature type="compositionally biased region" description="Basic and acidic residues" evidence="1">
    <location>
        <begin position="1"/>
        <end position="11"/>
    </location>
</feature>
<feature type="compositionally biased region" description="Basic residues" evidence="1">
    <location>
        <begin position="361"/>
        <end position="372"/>
    </location>
</feature>
<feature type="compositionally biased region" description="Low complexity" evidence="1">
    <location>
        <begin position="36"/>
        <end position="47"/>
    </location>
</feature>
<evidence type="ECO:0000313" key="3">
    <source>
        <dbReference type="EMBL" id="CAD7461494.1"/>
    </source>
</evidence>
<feature type="transmembrane region" description="Helical" evidence="2">
    <location>
        <begin position="124"/>
        <end position="148"/>
    </location>
</feature>
<sequence length="529" mass="57114">MSSGEERKVVDGEGSSTRSLNKGDMMIVKSPAPEDSLSSTLRTRSSGGQSGAREDTNVFLLLGGSQMVLGVLMAVFGVLALVHEAALSGAGAGLWGGAVAMAAGGAGVLAGLRGCYSGRGRVPAVFLTAFLALCLVAVAVSNLVVVLTITGIDGSLEGVLVRLNWSHVLANCGLLLVSAGECLVAVLAVYRCYQRVCPCSRRAHQPLRESPEPCYSIPSSKDMLVSSWLGHQVRPPGSVVLVPRPALSFTTWIIHNTPDNIVSKGTGVDMVRFELPRTNHSSTRFGGRVVQLRGVTLMARHMSPIYAYPPPPSSLVSYPTIPAGPRFINPLGQPRYVVRTPPHLRHLAARSRKKRDPEERHRRRCREGRHTKKPVEKERPVTEEEVAKTYTGMDREIAEEFIAIAMEPGVILGLLQCCNCECQDLSCSVQITCSSLVAPAEVDRTTRTVAELGLTINEKKSVLQPLQSMVYLGLNLDTKRQILTRTATAMEKVQYYLQQLRHVTDTDIQRIAVTCLGSALTSDSPASSP</sequence>
<feature type="region of interest" description="Disordered" evidence="1">
    <location>
        <begin position="1"/>
        <end position="51"/>
    </location>
</feature>
<keyword evidence="2" id="KW-0472">Membrane</keyword>
<accession>A0A7R9IN99</accession>
<evidence type="ECO:0000256" key="1">
    <source>
        <dbReference type="SAM" id="MobiDB-lite"/>
    </source>
</evidence>
<evidence type="ECO:0000256" key="2">
    <source>
        <dbReference type="SAM" id="Phobius"/>
    </source>
</evidence>
<feature type="transmembrane region" description="Helical" evidence="2">
    <location>
        <begin position="168"/>
        <end position="193"/>
    </location>
</feature>
<dbReference type="AlphaFoldDB" id="A0A7R9IN99"/>
<feature type="region of interest" description="Disordered" evidence="1">
    <location>
        <begin position="342"/>
        <end position="381"/>
    </location>
</feature>
<feature type="compositionally biased region" description="Basic residues" evidence="1">
    <location>
        <begin position="342"/>
        <end position="354"/>
    </location>
</feature>
<keyword evidence="2" id="KW-1133">Transmembrane helix</keyword>
<keyword evidence="2" id="KW-0812">Transmembrane</keyword>
<dbReference type="EMBL" id="OE004831">
    <property type="protein sequence ID" value="CAD7461494.1"/>
    <property type="molecule type" value="Genomic_DNA"/>
</dbReference>
<feature type="transmembrane region" description="Helical" evidence="2">
    <location>
        <begin position="94"/>
        <end position="112"/>
    </location>
</feature>
<organism evidence="3">
    <name type="scientific">Timema tahoe</name>
    <dbReference type="NCBI Taxonomy" id="61484"/>
    <lineage>
        <taxon>Eukaryota</taxon>
        <taxon>Metazoa</taxon>
        <taxon>Ecdysozoa</taxon>
        <taxon>Arthropoda</taxon>
        <taxon>Hexapoda</taxon>
        <taxon>Insecta</taxon>
        <taxon>Pterygota</taxon>
        <taxon>Neoptera</taxon>
        <taxon>Polyneoptera</taxon>
        <taxon>Phasmatodea</taxon>
        <taxon>Timematodea</taxon>
        <taxon>Timematoidea</taxon>
        <taxon>Timematidae</taxon>
        <taxon>Timema</taxon>
    </lineage>
</organism>
<protein>
    <submittedName>
        <fullName evidence="3">Uncharacterized protein</fullName>
    </submittedName>
</protein>
<gene>
    <name evidence="3" type="ORF">TTEB3V08_LOCUS9403</name>
</gene>
<feature type="transmembrane region" description="Helical" evidence="2">
    <location>
        <begin position="58"/>
        <end position="82"/>
    </location>
</feature>
<reference evidence="3" key="1">
    <citation type="submission" date="2020-11" db="EMBL/GenBank/DDBJ databases">
        <authorList>
            <person name="Tran Van P."/>
        </authorList>
    </citation>
    <scope>NUCLEOTIDE SEQUENCE</scope>
</reference>
<name>A0A7R9IN99_9NEOP</name>